<feature type="region of interest" description="Disordered" evidence="5">
    <location>
        <begin position="1"/>
        <end position="22"/>
    </location>
</feature>
<comment type="caution">
    <text evidence="7">The sequence shown here is derived from an EMBL/GenBank/DDBJ whole genome shotgun (WGS) entry which is preliminary data.</text>
</comment>
<keyword evidence="3" id="KW-0418">Kinase</keyword>
<proteinExistence type="predicted"/>
<gene>
    <name evidence="7" type="ORF">RN001_012033</name>
</gene>
<dbReference type="PANTHER" id="PTHR44329:SF288">
    <property type="entry name" value="MITOGEN-ACTIVATED PROTEIN KINASE KINASE KINASE 20"/>
    <property type="match status" value="1"/>
</dbReference>
<dbReference type="EMBL" id="JARPUR010000005">
    <property type="protein sequence ID" value="KAK4875611.1"/>
    <property type="molecule type" value="Genomic_DNA"/>
</dbReference>
<accession>A0AAN7S7M0</accession>
<reference evidence="8" key="1">
    <citation type="submission" date="2023-01" db="EMBL/GenBank/DDBJ databases">
        <title>Key to firefly adult light organ development and bioluminescence: homeobox transcription factors regulate luciferase expression and transportation to peroxisome.</title>
        <authorList>
            <person name="Fu X."/>
        </authorList>
    </citation>
    <scope>NUCLEOTIDE SEQUENCE [LARGE SCALE GENOMIC DNA]</scope>
</reference>
<dbReference type="Pfam" id="PF00069">
    <property type="entry name" value="Pkinase"/>
    <property type="match status" value="1"/>
</dbReference>
<keyword evidence="4" id="KW-0067">ATP-binding</keyword>
<name>A0AAN7S7M0_9COLE</name>
<dbReference type="InterPro" id="IPR008271">
    <property type="entry name" value="Ser/Thr_kinase_AS"/>
</dbReference>
<dbReference type="InterPro" id="IPR000719">
    <property type="entry name" value="Prot_kinase_dom"/>
</dbReference>
<keyword evidence="8" id="KW-1185">Reference proteome</keyword>
<dbReference type="Gene3D" id="1.10.510.10">
    <property type="entry name" value="Transferase(Phosphotransferase) domain 1"/>
    <property type="match status" value="1"/>
</dbReference>
<evidence type="ECO:0000256" key="4">
    <source>
        <dbReference type="ARBA" id="ARBA00022840"/>
    </source>
</evidence>
<sequence>MDTFSTPIRNRNPLKRHRSPVSIPPSPFLKKLGYGTGVAVYKLERSPHENKLRSPWAIKKLLKRNISNTVYKQRLQEEADILRKLNHPYIVGFRAVIKTPTNETCLAMEECDKSLGDLNEERNEKGLLAYPAQNIMQVALHVAEALNYLHTQVFLLHCDVKSYNILVKGNFDVCKLCDFGVTLPINSNNEVDYEKTGKDVEYVGTRLWSAPEILQYPPKITTKADIYSYGLVLWEMLALRPPCIDTMSDDDISVDELDRSACAFGKRPDLPDQDFDTSYKYVLEMFHCCTEEDPSDRPSALDLTISIPEMIKELDF</sequence>
<evidence type="ECO:0000313" key="8">
    <source>
        <dbReference type="Proteomes" id="UP001353858"/>
    </source>
</evidence>
<evidence type="ECO:0000256" key="5">
    <source>
        <dbReference type="SAM" id="MobiDB-lite"/>
    </source>
</evidence>
<evidence type="ECO:0000256" key="3">
    <source>
        <dbReference type="ARBA" id="ARBA00022777"/>
    </source>
</evidence>
<dbReference type="PANTHER" id="PTHR44329">
    <property type="entry name" value="SERINE/THREONINE-PROTEIN KINASE TNNI3K-RELATED"/>
    <property type="match status" value="1"/>
</dbReference>
<dbReference type="PIRSF" id="PIRSF000654">
    <property type="entry name" value="Integrin-linked_kinase"/>
    <property type="match status" value="1"/>
</dbReference>
<dbReference type="InterPro" id="IPR011009">
    <property type="entry name" value="Kinase-like_dom_sf"/>
</dbReference>
<organism evidence="7 8">
    <name type="scientific">Aquatica leii</name>
    <dbReference type="NCBI Taxonomy" id="1421715"/>
    <lineage>
        <taxon>Eukaryota</taxon>
        <taxon>Metazoa</taxon>
        <taxon>Ecdysozoa</taxon>
        <taxon>Arthropoda</taxon>
        <taxon>Hexapoda</taxon>
        <taxon>Insecta</taxon>
        <taxon>Pterygota</taxon>
        <taxon>Neoptera</taxon>
        <taxon>Endopterygota</taxon>
        <taxon>Coleoptera</taxon>
        <taxon>Polyphaga</taxon>
        <taxon>Elateriformia</taxon>
        <taxon>Elateroidea</taxon>
        <taxon>Lampyridae</taxon>
        <taxon>Luciolinae</taxon>
        <taxon>Aquatica</taxon>
    </lineage>
</organism>
<dbReference type="GO" id="GO:0005524">
    <property type="term" value="F:ATP binding"/>
    <property type="evidence" value="ECO:0007669"/>
    <property type="project" value="UniProtKB-KW"/>
</dbReference>
<keyword evidence="1" id="KW-0808">Transferase</keyword>
<dbReference type="Gene3D" id="3.30.200.20">
    <property type="entry name" value="Phosphorylase Kinase, domain 1"/>
    <property type="match status" value="1"/>
</dbReference>
<dbReference type="PROSITE" id="PS50011">
    <property type="entry name" value="PROTEIN_KINASE_DOM"/>
    <property type="match status" value="1"/>
</dbReference>
<dbReference type="SUPFAM" id="SSF56112">
    <property type="entry name" value="Protein kinase-like (PK-like)"/>
    <property type="match status" value="1"/>
</dbReference>
<evidence type="ECO:0000313" key="7">
    <source>
        <dbReference type="EMBL" id="KAK4875611.1"/>
    </source>
</evidence>
<evidence type="ECO:0000256" key="1">
    <source>
        <dbReference type="ARBA" id="ARBA00022679"/>
    </source>
</evidence>
<dbReference type="SMART" id="SM00220">
    <property type="entry name" value="S_TKc"/>
    <property type="match status" value="1"/>
</dbReference>
<dbReference type="GO" id="GO:0004674">
    <property type="term" value="F:protein serine/threonine kinase activity"/>
    <property type="evidence" value="ECO:0007669"/>
    <property type="project" value="TreeGrafter"/>
</dbReference>
<dbReference type="PROSITE" id="PS00108">
    <property type="entry name" value="PROTEIN_KINASE_ST"/>
    <property type="match status" value="1"/>
</dbReference>
<feature type="domain" description="Protein kinase" evidence="6">
    <location>
        <begin position="26"/>
        <end position="310"/>
    </location>
</feature>
<dbReference type="InterPro" id="IPR051681">
    <property type="entry name" value="Ser/Thr_Kinases-Pseudokinases"/>
</dbReference>
<evidence type="ECO:0000256" key="2">
    <source>
        <dbReference type="ARBA" id="ARBA00022741"/>
    </source>
</evidence>
<protein>
    <recommendedName>
        <fullName evidence="6">Protein kinase domain-containing protein</fullName>
    </recommendedName>
</protein>
<keyword evidence="2" id="KW-0547">Nucleotide-binding</keyword>
<dbReference type="AlphaFoldDB" id="A0AAN7S7M0"/>
<evidence type="ECO:0000259" key="6">
    <source>
        <dbReference type="PROSITE" id="PS50011"/>
    </source>
</evidence>
<dbReference type="Proteomes" id="UP001353858">
    <property type="component" value="Unassembled WGS sequence"/>
</dbReference>